<organism evidence="7 8">
    <name type="scientific">Clostridium aestuarii</name>
    <dbReference type="NCBI Taxonomy" id="338193"/>
    <lineage>
        <taxon>Bacteria</taxon>
        <taxon>Bacillati</taxon>
        <taxon>Bacillota</taxon>
        <taxon>Clostridia</taxon>
        <taxon>Eubacteriales</taxon>
        <taxon>Clostridiaceae</taxon>
        <taxon>Clostridium</taxon>
    </lineage>
</organism>
<dbReference type="PROSITE" id="PS51918">
    <property type="entry name" value="RADICAL_SAM"/>
    <property type="match status" value="1"/>
</dbReference>
<keyword evidence="3" id="KW-0479">Metal-binding</keyword>
<evidence type="ECO:0000313" key="7">
    <source>
        <dbReference type="EMBL" id="MCY6485184.1"/>
    </source>
</evidence>
<dbReference type="InterPro" id="IPR006638">
    <property type="entry name" value="Elp3/MiaA/NifB-like_rSAM"/>
</dbReference>
<dbReference type="SFLD" id="SFLDS00029">
    <property type="entry name" value="Radical_SAM"/>
    <property type="match status" value="1"/>
</dbReference>
<reference evidence="7" key="1">
    <citation type="submission" date="2022-12" db="EMBL/GenBank/DDBJ databases">
        <authorList>
            <person name="Wang J."/>
        </authorList>
    </citation>
    <scope>NUCLEOTIDE SEQUENCE</scope>
    <source>
        <strain evidence="7">HY-45-18</strain>
    </source>
</reference>
<dbReference type="InterPro" id="IPR013785">
    <property type="entry name" value="Aldolase_TIM"/>
</dbReference>
<evidence type="ECO:0000256" key="5">
    <source>
        <dbReference type="ARBA" id="ARBA00023014"/>
    </source>
</evidence>
<name>A0ABT4D1S8_9CLOT</name>
<keyword evidence="8" id="KW-1185">Reference proteome</keyword>
<accession>A0ABT4D1S8</accession>
<keyword evidence="2" id="KW-0949">S-adenosyl-L-methionine</keyword>
<gene>
    <name evidence="7" type="ORF">OW763_12630</name>
</gene>
<evidence type="ECO:0000313" key="8">
    <source>
        <dbReference type="Proteomes" id="UP001078443"/>
    </source>
</evidence>
<sequence>MRYEGTVYRPPSEAYSLIIQVTIGCAHNECTFCDMYKDKKFRVRKIEEVYEDLENARKYYGVVKKIFLADGDALVLKNEYLEAVLIKIKELFPECERVSVYATPKDVIRKSEEDLIKLRDLGITIMYMGVESGSDEILKDVKKGVTSQEMIQAGKKIVQSGIKLSVTLISGLGGKEKWKQHAVESARVISEIDPHYLGLLTLMVNPNTEMYEKFKDGEMELLSPKEVMVETRELIKNLEVTNCVFRSNHASNYAPLAANLNKEKKSLLNQLDNLIEEDCEFKGEVFRRF</sequence>
<dbReference type="PANTHER" id="PTHR43409:SF4">
    <property type="entry name" value="RADICAL SAM SUPERFAMILY PROTEIN"/>
    <property type="match status" value="1"/>
</dbReference>
<dbReference type="Pfam" id="PF04055">
    <property type="entry name" value="Radical_SAM"/>
    <property type="match status" value="1"/>
</dbReference>
<proteinExistence type="predicted"/>
<evidence type="ECO:0000256" key="2">
    <source>
        <dbReference type="ARBA" id="ARBA00022691"/>
    </source>
</evidence>
<dbReference type="SFLD" id="SFLDG01082">
    <property type="entry name" value="B12-binding_domain_containing"/>
    <property type="match status" value="1"/>
</dbReference>
<evidence type="ECO:0000256" key="1">
    <source>
        <dbReference type="ARBA" id="ARBA00001966"/>
    </source>
</evidence>
<protein>
    <submittedName>
        <fullName evidence="7">Radical SAM protein</fullName>
    </submittedName>
</protein>
<comment type="caution">
    <text evidence="7">The sequence shown here is derived from an EMBL/GenBank/DDBJ whole genome shotgun (WGS) entry which is preliminary data.</text>
</comment>
<dbReference type="PANTHER" id="PTHR43409">
    <property type="entry name" value="ANAEROBIC MAGNESIUM-PROTOPORPHYRIN IX MONOMETHYL ESTER CYCLASE-RELATED"/>
    <property type="match status" value="1"/>
</dbReference>
<dbReference type="InterPro" id="IPR051198">
    <property type="entry name" value="BchE-like"/>
</dbReference>
<dbReference type="InterPro" id="IPR007197">
    <property type="entry name" value="rSAM"/>
</dbReference>
<keyword evidence="4" id="KW-0408">Iron</keyword>
<evidence type="ECO:0000259" key="6">
    <source>
        <dbReference type="PROSITE" id="PS51918"/>
    </source>
</evidence>
<dbReference type="RefSeq" id="WP_268041499.1">
    <property type="nucleotide sequence ID" value="NZ_JAPQER010000005.1"/>
</dbReference>
<dbReference type="SFLD" id="SFLDG01095">
    <property type="entry name" value="Uncharacterised_Radical_SAM_Su"/>
    <property type="match status" value="1"/>
</dbReference>
<keyword evidence="5" id="KW-0411">Iron-sulfur</keyword>
<evidence type="ECO:0000256" key="4">
    <source>
        <dbReference type="ARBA" id="ARBA00023004"/>
    </source>
</evidence>
<dbReference type="Proteomes" id="UP001078443">
    <property type="component" value="Unassembled WGS sequence"/>
</dbReference>
<comment type="cofactor">
    <cofactor evidence="1">
        <name>[4Fe-4S] cluster</name>
        <dbReference type="ChEBI" id="CHEBI:49883"/>
    </cofactor>
</comment>
<dbReference type="Gene3D" id="3.20.20.70">
    <property type="entry name" value="Aldolase class I"/>
    <property type="match status" value="1"/>
</dbReference>
<evidence type="ECO:0000256" key="3">
    <source>
        <dbReference type="ARBA" id="ARBA00022723"/>
    </source>
</evidence>
<feature type="domain" description="Radical SAM core" evidence="6">
    <location>
        <begin position="9"/>
        <end position="246"/>
    </location>
</feature>
<dbReference type="CDD" id="cd01335">
    <property type="entry name" value="Radical_SAM"/>
    <property type="match status" value="1"/>
</dbReference>
<dbReference type="PROSITE" id="PS51257">
    <property type="entry name" value="PROKAR_LIPOPROTEIN"/>
    <property type="match status" value="1"/>
</dbReference>
<dbReference type="SUPFAM" id="SSF102114">
    <property type="entry name" value="Radical SAM enzymes"/>
    <property type="match status" value="1"/>
</dbReference>
<dbReference type="SMART" id="SM00729">
    <property type="entry name" value="Elp3"/>
    <property type="match status" value="1"/>
</dbReference>
<dbReference type="EMBL" id="JAPQER010000005">
    <property type="protein sequence ID" value="MCY6485184.1"/>
    <property type="molecule type" value="Genomic_DNA"/>
</dbReference>
<dbReference type="InterPro" id="IPR058240">
    <property type="entry name" value="rSAM_sf"/>
</dbReference>